<keyword evidence="3" id="KW-1185">Reference proteome</keyword>
<dbReference type="EMBL" id="JAFBBK010000001">
    <property type="protein sequence ID" value="MBM7414199.1"/>
    <property type="molecule type" value="Genomic_DNA"/>
</dbReference>
<name>A0ABS2KQG7_9NOCA</name>
<evidence type="ECO:0000313" key="2">
    <source>
        <dbReference type="EMBL" id="MBM7414199.1"/>
    </source>
</evidence>
<comment type="caution">
    <text evidence="2">The sequence shown here is derived from an EMBL/GenBank/DDBJ whole genome shotgun (WGS) entry which is preliminary data.</text>
</comment>
<gene>
    <name evidence="2" type="ORF">JOE42_000932</name>
</gene>
<evidence type="ECO:0000313" key="3">
    <source>
        <dbReference type="Proteomes" id="UP000703038"/>
    </source>
</evidence>
<reference evidence="2 3" key="1">
    <citation type="submission" date="2021-01" db="EMBL/GenBank/DDBJ databases">
        <title>Genomics of switchgrass bacterial isolates.</title>
        <authorList>
            <person name="Shade A."/>
        </authorList>
    </citation>
    <scope>NUCLEOTIDE SEQUENCE [LARGE SCALE GENOMIC DNA]</scope>
    <source>
        <strain evidence="2 3">PvP111</strain>
    </source>
</reference>
<dbReference type="InterPro" id="IPR010998">
    <property type="entry name" value="Integrase_recombinase_N"/>
</dbReference>
<protein>
    <submittedName>
        <fullName evidence="2">Uncharacterized protein</fullName>
    </submittedName>
</protein>
<dbReference type="SUPFAM" id="SSF47823">
    <property type="entry name" value="lambda integrase-like, N-terminal domain"/>
    <property type="match status" value="1"/>
</dbReference>
<proteinExistence type="predicted"/>
<dbReference type="Gene3D" id="1.10.150.130">
    <property type="match status" value="1"/>
</dbReference>
<organism evidence="2 3">
    <name type="scientific">Rhodococcoides corynebacterioides</name>
    <dbReference type="NCBI Taxonomy" id="53972"/>
    <lineage>
        <taxon>Bacteria</taxon>
        <taxon>Bacillati</taxon>
        <taxon>Actinomycetota</taxon>
        <taxon>Actinomycetes</taxon>
        <taxon>Mycobacteriales</taxon>
        <taxon>Nocardiaceae</taxon>
        <taxon>Rhodococcoides</taxon>
    </lineage>
</organism>
<dbReference type="Proteomes" id="UP000703038">
    <property type="component" value="Unassembled WGS sequence"/>
</dbReference>
<sequence>MRYLTAVSGPSEGTAAPAIPAAVSARITAAVESSRSAGTRCAFGSGCRRFTDRCTRNRHDAPPAHPVTVAAYLVDAADTVTAAGEKA</sequence>
<evidence type="ECO:0000256" key="1">
    <source>
        <dbReference type="ARBA" id="ARBA00023125"/>
    </source>
</evidence>
<keyword evidence="1" id="KW-0238">DNA-binding</keyword>
<accession>A0ABS2KQG7</accession>